<reference evidence="9 10" key="1">
    <citation type="submission" date="2014-08" db="EMBL/GenBank/DDBJ databases">
        <title>Comparative genomics of the Paenibacillus odorifer group.</title>
        <authorList>
            <person name="den Bakker H.C."/>
            <person name="Tsai Y.-C."/>
            <person name="Martin N."/>
            <person name="Korlach J."/>
            <person name="Wiedmann M."/>
        </authorList>
    </citation>
    <scope>NUCLEOTIDE SEQUENCE [LARGE SCALE GENOMIC DNA]</scope>
    <source>
        <strain evidence="9 10">DSM 14472</strain>
    </source>
</reference>
<keyword evidence="10" id="KW-1185">Reference proteome</keyword>
<evidence type="ECO:0000256" key="3">
    <source>
        <dbReference type="ARBA" id="ARBA00023295"/>
    </source>
</evidence>
<dbReference type="InterPro" id="IPR017853">
    <property type="entry name" value="GH"/>
</dbReference>
<sequence>MKKFRKLVVTSLTAVMLMSAVAPAMAETGKNTTAQAIAASFQDSTGHWAASSIAKWTSNGVISGYGDGTFHPNQTITRAEFVTVLNKLFGLSVKATANFSDVPTSAWYSDQLAIAKNAGYYEGFSGNKALATTEITRQDAATLLARIFELSASTSQTASVSAFKDSGTISTYAKDAVAALSDAIKGYEDGSFQPKGKITRAETVALIDRIVSGYFPGAGEQIGGTVGGNAVIPHAGTVLKDSVISSNLYLTAGIGSGDAKLDGVTVKGKTVVAGGGEHTVTLNNSTLNELDVDRKDGRVRVLASGTTRVTGVTVNSNSKLELESGTVIDQLVLNAPCEIVIPAGAKIGTLVISGNAANSVITGNGDIGTVTINSSSVSINGTVLSNGTVSVVGGKIVAPTATASATATPASGGSSGATPAPSASPAPSATAEPTYTVNLSDKDASAATRSLFVYLNELRGKHILFGQQHATDEALSTPVDGIKSDSYAAVGDNPAVYGWDTLSLEGFEKPGSLTNTSEQNRDALIASMKSAYESGGVLTLSAHMPNFVTGNDFYDTTGNVVSHILPDGDKNAEYNAFLDKIADFALNLKDDNGDPIPVIFRPFHEQNGNWFWWGATFTTSQQYQEIYRYTVEYLRDIKGVHNFLYGFSPGSPFNSNEDTFLKTYPGDDYVDLFGFDTYYDGNNQSWFDGVVRDAKLISQLADKKGKIAAFTEFGYANVKPTGTADLKFYTKLVDKLKSDPDSARMAYMLTWANFNSNSIYVPYRNSPEYGDHELLPDFTDYYNDEYTYFDRELTGVYNKNVVTEEEKPFLHIVSPVAQTTIQKDTTIIRARILETQPTRVVYSVYGSDTEHEMTLDSQGFYSAAWQPTADLNGEAVQLTVKAYAADGSVIQQTITVYLNIMEITLKQFTFDSDIAGVQSAGVYSASGNMTASLEHSDWNGDGKLQANVTGLVYGDTWQEVKIGLPDIAESVDLKKVNRISFDAWIPLASGEEAAKWDISAAADAKLSVSPSGEFFAGSVNLSDLEKVTVGDAVYGKFTATINLSDKDVTDSATGLELSLVGKSLNYDGPLYIDNIRLINAYTSAPADPTLADNFEGYKGSDALLSNAYTPKGDANTITLDAEHAKTGDYALKLDYSLAGEGYSGIVKSLGSVDWSQTGKLKFWMIPDGSNNKLVIQVKANGVSYEAYPSLQGTEAGWVEIPFKDFTIASWESATNQAKKLDTVNAKKVTEFAIYINRPVGSTASMSSTLYFDDIQAVEGAEGDIPTGTEEDTGLPTGTIYGFEAAGDVENWKVSSSTSAQPPVVTDEFASEGTHSLKTTFTLAAASNFELTKEQTYDLSHSKTLNAKVKVESGTVNVSLYIKTGSGWKWYASDAVAVDSQTDGFTTISLSLAGVTDLNDVRAIGLKVEGISGTTTSTIYLDEVANAR</sequence>
<dbReference type="InterPro" id="IPR005087">
    <property type="entry name" value="CBM11"/>
</dbReference>
<evidence type="ECO:0000313" key="10">
    <source>
        <dbReference type="Proteomes" id="UP000029507"/>
    </source>
</evidence>
<feature type="signal peptide" evidence="6">
    <location>
        <begin position="1"/>
        <end position="26"/>
    </location>
</feature>
<dbReference type="Gene3D" id="2.60.120.260">
    <property type="entry name" value="Galactose-binding domain-like"/>
    <property type="match status" value="3"/>
</dbReference>
<dbReference type="OrthoDB" id="185675at2"/>
<dbReference type="Proteomes" id="UP000029507">
    <property type="component" value="Chromosome"/>
</dbReference>
<feature type="chain" id="PRO_5001846680" description="Beta-mannosidase" evidence="6">
    <location>
        <begin position="27"/>
        <end position="1427"/>
    </location>
</feature>
<keyword evidence="3 4" id="KW-0326">Glycosidase</keyword>
<keyword evidence="6" id="KW-0732">Signal</keyword>
<evidence type="ECO:0000256" key="2">
    <source>
        <dbReference type="ARBA" id="ARBA00022801"/>
    </source>
</evidence>
<dbReference type="PROSITE" id="PS51272">
    <property type="entry name" value="SLH"/>
    <property type="match status" value="3"/>
</dbReference>
<dbReference type="GO" id="GO:0006080">
    <property type="term" value="P:substituted mannan metabolic process"/>
    <property type="evidence" value="ECO:0007669"/>
    <property type="project" value="InterPro"/>
</dbReference>
<feature type="active site" description="Nucleophile" evidence="4">
    <location>
        <position position="712"/>
    </location>
</feature>
<organism evidence="9 10">
    <name type="scientific">Paenibacillus stellifer</name>
    <dbReference type="NCBI Taxonomy" id="169760"/>
    <lineage>
        <taxon>Bacteria</taxon>
        <taxon>Bacillati</taxon>
        <taxon>Bacillota</taxon>
        <taxon>Bacilli</taxon>
        <taxon>Bacillales</taxon>
        <taxon>Paenibacillaceae</taxon>
        <taxon>Paenibacillus</taxon>
    </lineage>
</organism>
<dbReference type="PANTHER" id="PTHR40079">
    <property type="entry name" value="MANNAN ENDO-1,4-BETA-MANNOSIDASE E-RELATED"/>
    <property type="match status" value="1"/>
</dbReference>
<feature type="domain" description="SLH" evidence="7">
    <location>
        <begin position="160"/>
        <end position="221"/>
    </location>
</feature>
<dbReference type="InterPro" id="IPR008979">
    <property type="entry name" value="Galactose-bd-like_sf"/>
</dbReference>
<feature type="domain" description="GH26" evidence="8">
    <location>
        <begin position="446"/>
        <end position="791"/>
    </location>
</feature>
<dbReference type="KEGG" id="pste:PSTEL_08405"/>
<dbReference type="Pfam" id="PF21253">
    <property type="entry name" value="Mann_GBD_bact"/>
    <property type="match status" value="1"/>
</dbReference>
<name>A0A089LQD8_9BACL</name>
<dbReference type="Gene3D" id="2.60.40.10">
    <property type="entry name" value="Immunoglobulins"/>
    <property type="match status" value="1"/>
</dbReference>
<dbReference type="PRINTS" id="PR00739">
    <property type="entry name" value="GLHYDRLASE26"/>
</dbReference>
<accession>A0A089LQD8</accession>
<dbReference type="PANTHER" id="PTHR40079:SF4">
    <property type="entry name" value="GH26 DOMAIN-CONTAINING PROTEIN-RELATED"/>
    <property type="match status" value="1"/>
</dbReference>
<proteinExistence type="inferred from homology"/>
<dbReference type="EMBL" id="CP009286">
    <property type="protein sequence ID" value="AIQ63112.1"/>
    <property type="molecule type" value="Genomic_DNA"/>
</dbReference>
<dbReference type="InterPro" id="IPR000805">
    <property type="entry name" value="Glyco_hydro_26"/>
</dbReference>
<evidence type="ECO:0008006" key="11">
    <source>
        <dbReference type="Google" id="ProtNLM"/>
    </source>
</evidence>
<keyword evidence="2 4" id="KW-0378">Hydrolase</keyword>
<dbReference type="Gene3D" id="3.20.20.80">
    <property type="entry name" value="Glycosidases"/>
    <property type="match status" value="1"/>
</dbReference>
<dbReference type="Pfam" id="PF00395">
    <property type="entry name" value="SLH"/>
    <property type="match status" value="2"/>
</dbReference>
<feature type="domain" description="SLH" evidence="7">
    <location>
        <begin position="100"/>
        <end position="158"/>
    </location>
</feature>
<dbReference type="InterPro" id="IPR001119">
    <property type="entry name" value="SLH_dom"/>
</dbReference>
<evidence type="ECO:0000256" key="6">
    <source>
        <dbReference type="SAM" id="SignalP"/>
    </source>
</evidence>
<evidence type="ECO:0000256" key="1">
    <source>
        <dbReference type="ARBA" id="ARBA00007754"/>
    </source>
</evidence>
<dbReference type="Pfam" id="PF02156">
    <property type="entry name" value="Glyco_hydro_26"/>
    <property type="match status" value="1"/>
</dbReference>
<dbReference type="InterPro" id="IPR049475">
    <property type="entry name" value="Mann_GBD_bact"/>
</dbReference>
<protein>
    <recommendedName>
        <fullName evidence="11">Beta-mannosidase</fullName>
    </recommendedName>
</protein>
<evidence type="ECO:0000259" key="8">
    <source>
        <dbReference type="PROSITE" id="PS51764"/>
    </source>
</evidence>
<gene>
    <name evidence="9" type="ORF">PSTEL_08405</name>
</gene>
<dbReference type="Pfam" id="PF09212">
    <property type="entry name" value="CBM27"/>
    <property type="match status" value="1"/>
</dbReference>
<evidence type="ECO:0000313" key="9">
    <source>
        <dbReference type="EMBL" id="AIQ63112.1"/>
    </source>
</evidence>
<dbReference type="GO" id="GO:0016985">
    <property type="term" value="F:mannan endo-1,4-beta-mannosidase activity"/>
    <property type="evidence" value="ECO:0007669"/>
    <property type="project" value="InterPro"/>
</dbReference>
<dbReference type="HOGENOM" id="CLU_252924_0_0_9"/>
<feature type="region of interest" description="Disordered" evidence="5">
    <location>
        <begin position="405"/>
        <end position="433"/>
    </location>
</feature>
<dbReference type="GO" id="GO:0008810">
    <property type="term" value="F:cellulase activity"/>
    <property type="evidence" value="ECO:0007669"/>
    <property type="project" value="InterPro"/>
</dbReference>
<comment type="similarity">
    <text evidence="1 4">Belongs to the glycosyl hydrolase 26 family.</text>
</comment>
<evidence type="ECO:0000256" key="4">
    <source>
        <dbReference type="PROSITE-ProRule" id="PRU01100"/>
    </source>
</evidence>
<evidence type="ECO:0000256" key="5">
    <source>
        <dbReference type="SAM" id="MobiDB-lite"/>
    </source>
</evidence>
<feature type="active site" description="Proton donor" evidence="4">
    <location>
        <position position="605"/>
    </location>
</feature>
<dbReference type="RefSeq" id="WP_038694566.1">
    <property type="nucleotide sequence ID" value="NZ_CP009286.1"/>
</dbReference>
<dbReference type="PROSITE" id="PS51764">
    <property type="entry name" value="GH26"/>
    <property type="match status" value="1"/>
</dbReference>
<dbReference type="InterPro" id="IPR015295">
    <property type="entry name" value="CBM27"/>
</dbReference>
<dbReference type="InterPro" id="IPR022790">
    <property type="entry name" value="GH26_dom"/>
</dbReference>
<dbReference type="SUPFAM" id="SSF51445">
    <property type="entry name" value="(Trans)glycosidases"/>
    <property type="match status" value="1"/>
</dbReference>
<dbReference type="InterPro" id="IPR013783">
    <property type="entry name" value="Ig-like_fold"/>
</dbReference>
<dbReference type="GO" id="GO:0030245">
    <property type="term" value="P:cellulose catabolic process"/>
    <property type="evidence" value="ECO:0007669"/>
    <property type="project" value="InterPro"/>
</dbReference>
<dbReference type="STRING" id="169760.PSTEL_08405"/>
<feature type="domain" description="SLH" evidence="7">
    <location>
        <begin position="36"/>
        <end position="99"/>
    </location>
</feature>
<dbReference type="SUPFAM" id="SSF49785">
    <property type="entry name" value="Galactose-binding domain-like"/>
    <property type="match status" value="3"/>
</dbReference>
<dbReference type="Pfam" id="PF03425">
    <property type="entry name" value="CBM_11"/>
    <property type="match status" value="1"/>
</dbReference>
<evidence type="ECO:0000259" key="7">
    <source>
        <dbReference type="PROSITE" id="PS51272"/>
    </source>
</evidence>